<feature type="region of interest" description="Disordered" evidence="1">
    <location>
        <begin position="1"/>
        <end position="52"/>
    </location>
</feature>
<evidence type="ECO:0000313" key="3">
    <source>
        <dbReference type="Proteomes" id="UP001558713"/>
    </source>
</evidence>
<reference evidence="2 3" key="1">
    <citation type="submission" date="2024-04" db="EMBL/GenBank/DDBJ databases">
        <title>Genome assembly C_amara_ONT_v2.</title>
        <authorList>
            <person name="Yant L."/>
            <person name="Moore C."/>
            <person name="Slenker M."/>
        </authorList>
    </citation>
    <scope>NUCLEOTIDE SEQUENCE [LARGE SCALE GENOMIC DNA]</scope>
    <source>
        <tissue evidence="2">Leaf</tissue>
    </source>
</reference>
<feature type="compositionally biased region" description="Basic and acidic residues" evidence="1">
    <location>
        <begin position="33"/>
        <end position="52"/>
    </location>
</feature>
<dbReference type="NCBIfam" id="TIGR01572">
    <property type="entry name" value="A_thl_para_3677"/>
    <property type="match status" value="1"/>
</dbReference>
<sequence>MGKVDLARRNRSRLGKKRLEKEKRRKKQALADNEFKKKSKEREEKRKEREEREEKIKTRVLGRFRLRGSAAYYDRLHRDLGWKSDGFDVDGLKTRRHGRMAVFKCAEPNDCPVIVWLYAKMGLHRYNMLEGTNLQLHSVEKYNREGASLRMPASYYITCVAEDPCTGSLVHFQTSSHERNMYELNVRCFVARPQNTGTMGTLSNDKIAPEFNHCSVPKWPSEDDQNKFYVVQESELEDNDWIRLYLELVFAYTNPSKRHLQRRLSDLKIVEVMVETEEKDAKLKGFIDVTLYIKYHQEIRDAKRRARVCKRRAIVRRFVDLRTQRMCLRGNDYPDSDHQADICGSN</sequence>
<dbReference type="PANTHER" id="PTHR31260:SF50">
    <property type="entry name" value="MS5 PROTEIN"/>
    <property type="match status" value="1"/>
</dbReference>
<name>A0ABD1BJX7_CARAN</name>
<comment type="caution">
    <text evidence="2">The sequence shown here is derived from an EMBL/GenBank/DDBJ whole genome shotgun (WGS) entry which is preliminary data.</text>
</comment>
<accession>A0ABD1BJX7</accession>
<proteinExistence type="predicted"/>
<organism evidence="2 3">
    <name type="scientific">Cardamine amara subsp. amara</name>
    <dbReference type="NCBI Taxonomy" id="228776"/>
    <lineage>
        <taxon>Eukaryota</taxon>
        <taxon>Viridiplantae</taxon>
        <taxon>Streptophyta</taxon>
        <taxon>Embryophyta</taxon>
        <taxon>Tracheophyta</taxon>
        <taxon>Spermatophyta</taxon>
        <taxon>Magnoliopsida</taxon>
        <taxon>eudicotyledons</taxon>
        <taxon>Gunneridae</taxon>
        <taxon>Pentapetalae</taxon>
        <taxon>rosids</taxon>
        <taxon>malvids</taxon>
        <taxon>Brassicales</taxon>
        <taxon>Brassicaceae</taxon>
        <taxon>Cardamineae</taxon>
        <taxon>Cardamine</taxon>
    </lineage>
</organism>
<evidence type="ECO:0000256" key="1">
    <source>
        <dbReference type="SAM" id="MobiDB-lite"/>
    </source>
</evidence>
<dbReference type="EMBL" id="JBANAX010000243">
    <property type="protein sequence ID" value="KAL1217474.1"/>
    <property type="molecule type" value="Genomic_DNA"/>
</dbReference>
<keyword evidence="3" id="KW-1185">Reference proteome</keyword>
<dbReference type="Proteomes" id="UP001558713">
    <property type="component" value="Unassembled WGS sequence"/>
</dbReference>
<dbReference type="PANTHER" id="PTHR31260">
    <property type="entry name" value="CYSTATIN/MONELLIN SUPERFAMILY PROTEIN"/>
    <property type="match status" value="1"/>
</dbReference>
<dbReference type="Pfam" id="PF04776">
    <property type="entry name" value="protein_MS5"/>
    <property type="match status" value="1"/>
</dbReference>
<gene>
    <name evidence="2" type="ORF">V5N11_004648</name>
</gene>
<protein>
    <submittedName>
        <fullName evidence="2">Uncharacterized protein</fullName>
    </submittedName>
</protein>
<evidence type="ECO:0000313" key="2">
    <source>
        <dbReference type="EMBL" id="KAL1217474.1"/>
    </source>
</evidence>
<dbReference type="InterPro" id="IPR006462">
    <property type="entry name" value="MS5"/>
</dbReference>
<dbReference type="AlphaFoldDB" id="A0ABD1BJX7"/>